<accession>A0AAU9NBF9</accession>
<evidence type="ECO:0000313" key="1">
    <source>
        <dbReference type="EMBL" id="CAH1435661.1"/>
    </source>
</evidence>
<name>A0AAU9NBF9_9ASTR</name>
<protein>
    <submittedName>
        <fullName evidence="1">Uncharacterized protein</fullName>
    </submittedName>
</protein>
<dbReference type="Proteomes" id="UP001157418">
    <property type="component" value="Unassembled WGS sequence"/>
</dbReference>
<dbReference type="AlphaFoldDB" id="A0AAU9NBF9"/>
<keyword evidence="2" id="KW-1185">Reference proteome</keyword>
<dbReference type="EMBL" id="CAKMRJ010004445">
    <property type="protein sequence ID" value="CAH1435661.1"/>
    <property type="molecule type" value="Genomic_DNA"/>
</dbReference>
<organism evidence="1 2">
    <name type="scientific">Lactuca virosa</name>
    <dbReference type="NCBI Taxonomy" id="75947"/>
    <lineage>
        <taxon>Eukaryota</taxon>
        <taxon>Viridiplantae</taxon>
        <taxon>Streptophyta</taxon>
        <taxon>Embryophyta</taxon>
        <taxon>Tracheophyta</taxon>
        <taxon>Spermatophyta</taxon>
        <taxon>Magnoliopsida</taxon>
        <taxon>eudicotyledons</taxon>
        <taxon>Gunneridae</taxon>
        <taxon>Pentapetalae</taxon>
        <taxon>asterids</taxon>
        <taxon>campanulids</taxon>
        <taxon>Asterales</taxon>
        <taxon>Asteraceae</taxon>
        <taxon>Cichorioideae</taxon>
        <taxon>Cichorieae</taxon>
        <taxon>Lactucinae</taxon>
        <taxon>Lactuca</taxon>
    </lineage>
</organism>
<gene>
    <name evidence="1" type="ORF">LVIROSA_LOCUS22082</name>
</gene>
<sequence length="111" mass="12525">MSKGYAAGKKMVAEKKDGPGCFNYRDTSHFARGLKSKKVDVKEDYEVKYKKVLASLKIQNIDVKVLVAELERWVDDEESFDDDKGNDKCLTAHTDSFVTDEVSSDFSSFEA</sequence>
<proteinExistence type="predicted"/>
<evidence type="ECO:0000313" key="2">
    <source>
        <dbReference type="Proteomes" id="UP001157418"/>
    </source>
</evidence>
<comment type="caution">
    <text evidence="1">The sequence shown here is derived from an EMBL/GenBank/DDBJ whole genome shotgun (WGS) entry which is preliminary data.</text>
</comment>
<reference evidence="1 2" key="1">
    <citation type="submission" date="2022-01" db="EMBL/GenBank/DDBJ databases">
        <authorList>
            <person name="Xiong W."/>
            <person name="Schranz E."/>
        </authorList>
    </citation>
    <scope>NUCLEOTIDE SEQUENCE [LARGE SCALE GENOMIC DNA]</scope>
</reference>